<comment type="function">
    <text evidence="4">Catalyzes the dehydration of chorismate into 3-[(1-carboxyvinyl)oxy]benzoate, a step in the biosynthesis of menaquinone (MK, vitamin K2).</text>
</comment>
<protein>
    <recommendedName>
        <fullName evidence="4">Chorismate dehydratase</fullName>
        <ecNumber evidence="4">4.2.1.151</ecNumber>
    </recommendedName>
    <alternativeName>
        <fullName evidence="4">Menaquinone biosynthetic enzyme MqnA</fullName>
    </alternativeName>
</protein>
<organism evidence="5 6">
    <name type="scientific">Paenibacillus residui</name>
    <dbReference type="NCBI Taxonomy" id="629724"/>
    <lineage>
        <taxon>Bacteria</taxon>
        <taxon>Bacillati</taxon>
        <taxon>Bacillota</taxon>
        <taxon>Bacilli</taxon>
        <taxon>Bacillales</taxon>
        <taxon>Paenibacillaceae</taxon>
        <taxon>Paenibacillus</taxon>
    </lineage>
</organism>
<evidence type="ECO:0000256" key="2">
    <source>
        <dbReference type="ARBA" id="ARBA00022428"/>
    </source>
</evidence>
<evidence type="ECO:0000313" key="6">
    <source>
        <dbReference type="Proteomes" id="UP001597120"/>
    </source>
</evidence>
<comment type="caution">
    <text evidence="5">The sequence shown here is derived from an EMBL/GenBank/DDBJ whole genome shotgun (WGS) entry which is preliminary data.</text>
</comment>
<sequence length="287" mass="33241">MENKTKKIRIGRINYTNVWPIFYYFPMEQFQEEAEQLLQVPTSLNKALAEGKIDMGPISSFAYGQYFKDCVLFPDLSVSAFGRVNSILLFHRRPLEEIVHGTIALPTTSASSVNLLKIIISKYYGGRPTYFYASPSLDDMMKESDAALLIGDDAIRASWSRSGYQVTDLGQLWNHWTGKSMTFAVWAIREQALRERPEVVRRIYEAFCWSKEQGMARPEEMIRDAQSSIGGSELYWKQYFQQLTYDFGPAQWEGLRLYYQYGWELGLLEEPVSLKIWHDNSVIQVNE</sequence>
<dbReference type="InterPro" id="IPR030868">
    <property type="entry name" value="MqnA"/>
</dbReference>
<evidence type="ECO:0000313" key="5">
    <source>
        <dbReference type="EMBL" id="MFD0867781.1"/>
    </source>
</evidence>
<dbReference type="EMBL" id="JBHTIU010000003">
    <property type="protein sequence ID" value="MFD0867781.1"/>
    <property type="molecule type" value="Genomic_DNA"/>
</dbReference>
<dbReference type="HAMAP" id="MF_00995">
    <property type="entry name" value="MqnA"/>
    <property type="match status" value="1"/>
</dbReference>
<accession>A0ABW3D302</accession>
<dbReference type="PANTHER" id="PTHR37690:SF1">
    <property type="entry name" value="CHORISMATE DEHYDRATASE"/>
    <property type="match status" value="1"/>
</dbReference>
<keyword evidence="3 4" id="KW-0456">Lyase</keyword>
<dbReference type="PANTHER" id="PTHR37690">
    <property type="entry name" value="CHORISMATE DEHYDRATASE"/>
    <property type="match status" value="1"/>
</dbReference>
<reference evidence="6" key="1">
    <citation type="journal article" date="2019" name="Int. J. Syst. Evol. Microbiol.">
        <title>The Global Catalogue of Microorganisms (GCM) 10K type strain sequencing project: providing services to taxonomists for standard genome sequencing and annotation.</title>
        <authorList>
            <consortium name="The Broad Institute Genomics Platform"/>
            <consortium name="The Broad Institute Genome Sequencing Center for Infectious Disease"/>
            <person name="Wu L."/>
            <person name="Ma J."/>
        </authorList>
    </citation>
    <scope>NUCLEOTIDE SEQUENCE [LARGE SCALE GENOMIC DNA]</scope>
    <source>
        <strain evidence="6">CCUG 57263</strain>
    </source>
</reference>
<dbReference type="Proteomes" id="UP001597120">
    <property type="component" value="Unassembled WGS sequence"/>
</dbReference>
<keyword evidence="2 4" id="KW-0474">Menaquinone biosynthesis</keyword>
<comment type="pathway">
    <text evidence="1 4">Quinol/quinone metabolism; menaquinone biosynthesis.</text>
</comment>
<dbReference type="RefSeq" id="WP_379285581.1">
    <property type="nucleotide sequence ID" value="NZ_JBHTIU010000003.1"/>
</dbReference>
<comment type="catalytic activity">
    <reaction evidence="4">
        <text>chorismate = 3-[(1-carboxyvinyl)-oxy]benzoate + H2O</text>
        <dbReference type="Rhea" id="RHEA:40051"/>
        <dbReference type="ChEBI" id="CHEBI:15377"/>
        <dbReference type="ChEBI" id="CHEBI:29748"/>
        <dbReference type="ChEBI" id="CHEBI:76981"/>
        <dbReference type="EC" id="4.2.1.151"/>
    </reaction>
</comment>
<gene>
    <name evidence="4" type="primary">mqnA</name>
    <name evidence="5" type="ORF">ACFQ03_01290</name>
</gene>
<dbReference type="Gene3D" id="3.40.190.10">
    <property type="entry name" value="Periplasmic binding protein-like II"/>
    <property type="match status" value="2"/>
</dbReference>
<proteinExistence type="inferred from homology"/>
<comment type="similarity">
    <text evidence="4">Belongs to the MqnA/MqnD family. MqnA subfamily.</text>
</comment>
<keyword evidence="6" id="KW-1185">Reference proteome</keyword>
<dbReference type="InterPro" id="IPR003773">
    <property type="entry name" value="Menaquinone_biosynth"/>
</dbReference>
<dbReference type="Pfam" id="PF02621">
    <property type="entry name" value="VitK2_biosynth"/>
    <property type="match status" value="1"/>
</dbReference>
<dbReference type="CDD" id="cd13634">
    <property type="entry name" value="PBP2_Sco4506"/>
    <property type="match status" value="1"/>
</dbReference>
<dbReference type="EC" id="4.2.1.151" evidence="4"/>
<name>A0ABW3D302_9BACL</name>
<evidence type="ECO:0000256" key="3">
    <source>
        <dbReference type="ARBA" id="ARBA00023239"/>
    </source>
</evidence>
<evidence type="ECO:0000256" key="1">
    <source>
        <dbReference type="ARBA" id="ARBA00004863"/>
    </source>
</evidence>
<evidence type="ECO:0000256" key="4">
    <source>
        <dbReference type="HAMAP-Rule" id="MF_00995"/>
    </source>
</evidence>
<dbReference type="SUPFAM" id="SSF53850">
    <property type="entry name" value="Periplasmic binding protein-like II"/>
    <property type="match status" value="1"/>
</dbReference>